<dbReference type="SUPFAM" id="SSF54631">
    <property type="entry name" value="CBS-domain pair"/>
    <property type="match status" value="2"/>
</dbReference>
<organism evidence="5 6">
    <name type="scientific">Aphanomyces astaci</name>
    <name type="common">Crayfish plague agent</name>
    <dbReference type="NCBI Taxonomy" id="112090"/>
    <lineage>
        <taxon>Eukaryota</taxon>
        <taxon>Sar</taxon>
        <taxon>Stramenopiles</taxon>
        <taxon>Oomycota</taxon>
        <taxon>Saprolegniomycetes</taxon>
        <taxon>Saprolegniales</taxon>
        <taxon>Verrucalvaceae</taxon>
        <taxon>Aphanomyces</taxon>
    </lineage>
</organism>
<feature type="region of interest" description="Disordered" evidence="3">
    <location>
        <begin position="680"/>
        <end position="725"/>
    </location>
</feature>
<dbReference type="SMART" id="SM00116">
    <property type="entry name" value="CBS"/>
    <property type="match status" value="2"/>
</dbReference>
<evidence type="ECO:0000256" key="3">
    <source>
        <dbReference type="SAM" id="MobiDB-lite"/>
    </source>
</evidence>
<sequence length="725" mass="80677">MPPLRKQHAYTIDRKREYFVLFDAFGGSARTFCALHGLPRETWKSWTKQRANIMSTRRNAKRKTLGGQGAKSIIPFERDLLTFMKDVRRDEHILTSMHMINFMKTHYQEWLTGYMANKVDPYKSLLGLCQSFAHRHRFSQRVPCHTKLPNAEMVQIRNDFAATFWGKYAVYELGDLINVDETAVYYDMPPGKIWAEVGGSSKTDKTQKHSDRITAVLSCRADGTNDILHGLIPVIGGKLPIFFIVHGTPGGTIDSSELCTYPEGHHYAVQESGWMDGRVWRKYLKMLPPHILGPSVILADNFDAHVSKESAVAIAEYLHSVLEPLPANCTSVCQPLDVGVMGPFKKILRMLWLEEAPVVSASEKRMAMIKRSIKAWGMISEVAVKRAPTVSTVTVGDVLAAREKVFSNLDSAAQGELHPHFEQWQSIRHDAPVHSAVNLMVQRNIGSLIVTQEDQGVVGIVTERDILVKGKETAEHEELAVKDIMSKRILALATMNKEKIRHLAVVHTDPSQPAAADAVPIEAMRSVLSIKVIPPSFFIHRRLMLAMARLSDPQDIIKAYAEDKKQELTDPTNTATSSEAIPDYLTKVLHPKLDASQVLTKDVCTRSVWTLKSDDSLHTCVFEAATRNFHHFPVVDAKEEIVGLLSVKDIVHEIVSEVKPTTGFWLMEYFKKAKQPAAAAEKVEAAASPPVGQEPNAATATKDDQTIAAKTDDAKASDPKTAASS</sequence>
<keyword evidence="1 2" id="KW-0129">CBS domain</keyword>
<accession>A0A397D3T6</accession>
<dbReference type="PANTHER" id="PTHR43080:SF2">
    <property type="entry name" value="CBS DOMAIN-CONTAINING PROTEIN"/>
    <property type="match status" value="1"/>
</dbReference>
<dbReference type="GO" id="GO:0003676">
    <property type="term" value="F:nucleic acid binding"/>
    <property type="evidence" value="ECO:0007669"/>
    <property type="project" value="InterPro"/>
</dbReference>
<dbReference type="Pfam" id="PF00571">
    <property type="entry name" value="CBS"/>
    <property type="match status" value="2"/>
</dbReference>
<name>A0A397D3T6_APHAT</name>
<comment type="caution">
    <text evidence="5">The sequence shown here is derived from an EMBL/GenBank/DDBJ whole genome shotgun (WGS) entry which is preliminary data.</text>
</comment>
<evidence type="ECO:0000259" key="4">
    <source>
        <dbReference type="PROSITE" id="PS51371"/>
    </source>
</evidence>
<gene>
    <name evidence="5" type="ORF">DYB38_003849</name>
</gene>
<evidence type="ECO:0000313" key="5">
    <source>
        <dbReference type="EMBL" id="RHY54432.1"/>
    </source>
</evidence>
<feature type="domain" description="CBS" evidence="4">
    <location>
        <begin position="417"/>
        <end position="478"/>
    </location>
</feature>
<evidence type="ECO:0000256" key="1">
    <source>
        <dbReference type="ARBA" id="ARBA00023122"/>
    </source>
</evidence>
<dbReference type="InterPro" id="IPR000644">
    <property type="entry name" value="CBS_dom"/>
</dbReference>
<dbReference type="Pfam" id="PF03184">
    <property type="entry name" value="DDE_1"/>
    <property type="match status" value="1"/>
</dbReference>
<dbReference type="PANTHER" id="PTHR43080">
    <property type="entry name" value="CBS DOMAIN-CONTAINING PROTEIN CBSX3, MITOCHONDRIAL"/>
    <property type="match status" value="1"/>
</dbReference>
<dbReference type="AlphaFoldDB" id="A0A397D3T6"/>
<dbReference type="Gene3D" id="3.10.580.10">
    <property type="entry name" value="CBS-domain"/>
    <property type="match status" value="2"/>
</dbReference>
<feature type="compositionally biased region" description="Basic and acidic residues" evidence="3">
    <location>
        <begin position="701"/>
        <end position="718"/>
    </location>
</feature>
<dbReference type="InterPro" id="IPR046342">
    <property type="entry name" value="CBS_dom_sf"/>
</dbReference>
<evidence type="ECO:0000256" key="2">
    <source>
        <dbReference type="PROSITE-ProRule" id="PRU00703"/>
    </source>
</evidence>
<dbReference type="InterPro" id="IPR004875">
    <property type="entry name" value="DDE_SF_endonuclease_dom"/>
</dbReference>
<reference evidence="5 6" key="1">
    <citation type="submission" date="2018-08" db="EMBL/GenBank/DDBJ databases">
        <title>Aphanomyces genome sequencing and annotation.</title>
        <authorList>
            <person name="Minardi D."/>
            <person name="Oidtmann B."/>
            <person name="Van Der Giezen M."/>
            <person name="Studholme D.J."/>
        </authorList>
    </citation>
    <scope>NUCLEOTIDE SEQUENCE [LARGE SCALE GENOMIC DNA]</scope>
    <source>
        <strain evidence="5 6">SA</strain>
    </source>
</reference>
<feature type="domain" description="CBS" evidence="4">
    <location>
        <begin position="604"/>
        <end position="661"/>
    </location>
</feature>
<evidence type="ECO:0000313" key="6">
    <source>
        <dbReference type="Proteomes" id="UP000265716"/>
    </source>
</evidence>
<proteinExistence type="predicted"/>
<dbReference type="VEuPathDB" id="FungiDB:H257_05275"/>
<dbReference type="InterPro" id="IPR051257">
    <property type="entry name" value="Diverse_CBS-Domain"/>
</dbReference>
<dbReference type="EMBL" id="QUTC01006031">
    <property type="protein sequence ID" value="RHY54432.1"/>
    <property type="molecule type" value="Genomic_DNA"/>
</dbReference>
<dbReference type="Proteomes" id="UP000265716">
    <property type="component" value="Unassembled WGS sequence"/>
</dbReference>
<dbReference type="PROSITE" id="PS51371">
    <property type="entry name" value="CBS"/>
    <property type="match status" value="2"/>
</dbReference>
<dbReference type="VEuPathDB" id="FungiDB:H257_05021"/>
<protein>
    <recommendedName>
        <fullName evidence="4">CBS domain-containing protein</fullName>
    </recommendedName>
</protein>